<evidence type="ECO:0008006" key="4">
    <source>
        <dbReference type="Google" id="ProtNLM"/>
    </source>
</evidence>
<keyword evidence="1" id="KW-0732">Signal</keyword>
<organism evidence="2 3">
    <name type="scientific">Antrodiella citrinella</name>
    <dbReference type="NCBI Taxonomy" id="2447956"/>
    <lineage>
        <taxon>Eukaryota</taxon>
        <taxon>Fungi</taxon>
        <taxon>Dikarya</taxon>
        <taxon>Basidiomycota</taxon>
        <taxon>Agaricomycotina</taxon>
        <taxon>Agaricomycetes</taxon>
        <taxon>Polyporales</taxon>
        <taxon>Steccherinaceae</taxon>
        <taxon>Antrodiella</taxon>
    </lineage>
</organism>
<evidence type="ECO:0000256" key="1">
    <source>
        <dbReference type="SAM" id="SignalP"/>
    </source>
</evidence>
<dbReference type="GO" id="GO:0051118">
    <property type="term" value="F:glucan endo-1,3-alpha-glucosidase activity"/>
    <property type="evidence" value="ECO:0007669"/>
    <property type="project" value="InterPro"/>
</dbReference>
<evidence type="ECO:0000313" key="3">
    <source>
        <dbReference type="Proteomes" id="UP000308730"/>
    </source>
</evidence>
<reference evidence="2 3" key="1">
    <citation type="submission" date="2019-02" db="EMBL/GenBank/DDBJ databases">
        <title>Genome sequencing of the rare red list fungi Antrodiella citrinella (Flaviporus citrinellus).</title>
        <authorList>
            <person name="Buettner E."/>
            <person name="Kellner H."/>
        </authorList>
    </citation>
    <scope>NUCLEOTIDE SEQUENCE [LARGE SCALE GENOMIC DNA]</scope>
    <source>
        <strain evidence="2 3">DSM 108506</strain>
    </source>
</reference>
<dbReference type="Proteomes" id="UP000308730">
    <property type="component" value="Unassembled WGS sequence"/>
</dbReference>
<dbReference type="OrthoDB" id="3257981at2759"/>
<proteinExistence type="predicted"/>
<dbReference type="Gene3D" id="3.20.20.80">
    <property type="entry name" value="Glycosidases"/>
    <property type="match status" value="1"/>
</dbReference>
<feature type="chain" id="PRO_5020551336" description="Glycoside hydrolase family 71 protein" evidence="1">
    <location>
        <begin position="27"/>
        <end position="491"/>
    </location>
</feature>
<dbReference type="InterPro" id="IPR005197">
    <property type="entry name" value="Glyco_hydro_71"/>
</dbReference>
<dbReference type="CDD" id="cd11577">
    <property type="entry name" value="GH71"/>
    <property type="match status" value="1"/>
</dbReference>
<dbReference type="EMBL" id="SGPM01000300">
    <property type="protein sequence ID" value="THH26891.1"/>
    <property type="molecule type" value="Genomic_DNA"/>
</dbReference>
<name>A0A4S4MPA5_9APHY</name>
<accession>A0A4S4MPA5</accession>
<comment type="caution">
    <text evidence="2">The sequence shown here is derived from an EMBL/GenBank/DDBJ whole genome shotgun (WGS) entry which is preliminary data.</text>
</comment>
<keyword evidence="3" id="KW-1185">Reference proteome</keyword>
<protein>
    <recommendedName>
        <fullName evidence="4">Glycoside hydrolase family 71 protein</fullName>
    </recommendedName>
</protein>
<evidence type="ECO:0000313" key="2">
    <source>
        <dbReference type="EMBL" id="THH26891.1"/>
    </source>
</evidence>
<dbReference type="Pfam" id="PF03659">
    <property type="entry name" value="Glyco_hydro_71"/>
    <property type="match status" value="1"/>
</dbReference>
<gene>
    <name evidence="2" type="ORF">EUX98_g7296</name>
</gene>
<sequence length="491" mass="53331">MVFSRSSGLWKVVLLFLLFAYQSVSATPDSLGDAMSGFLEKILEPLAQAAADPVPAVNGTVSNITQSVVGAGNATVAAATNGTSNLVFAHHIVGNTYNYTVSSWAADISLAAAKGVDAFALNVGSDSWEPNQVANAYTAARNLNSTLKLFLSFDMTSLPCSNASSATVLRNYVTTYVNHPNQLKVNGSVFVSTFSGESCKFGAASVDQGWTNTLKTNLTPTYFVPAFFIDPATFGQYTVLNGAFNWNSGWPLGNYDTNFTTDQTYLNGLGNRSYMAAVSPWFFTHYGVNSYNKNFIYRGDDWLFAERWEALIANRTRVPFAEVISWNDYGESHYIGPVQGVQPMSQSWVNGFDHTGWLDLMQYYITAYKTGTYPVVTKDRTFLWGRLYPAAATSSDPVPKPTNWQWTQDYVWGTVLLTSPAIVQLTCGTSSTRAALPAGLSKISLGLTAACSVTTNITRGAVTTTFTPTNYNFSLKPPSYNFNAFVAASPA</sequence>
<dbReference type="AlphaFoldDB" id="A0A4S4MPA5"/>
<feature type="signal peptide" evidence="1">
    <location>
        <begin position="1"/>
        <end position="26"/>
    </location>
</feature>